<feature type="transmembrane region" description="Helical" evidence="6">
    <location>
        <begin position="21"/>
        <end position="39"/>
    </location>
</feature>
<feature type="transmembrane region" description="Helical" evidence="6">
    <location>
        <begin position="76"/>
        <end position="96"/>
    </location>
</feature>
<dbReference type="NCBIfam" id="TIGR01297">
    <property type="entry name" value="CDF"/>
    <property type="match status" value="1"/>
</dbReference>
<keyword evidence="3" id="KW-0813">Transport</keyword>
<dbReference type="EMBL" id="CP039339">
    <property type="protein sequence ID" value="QCX48248.1"/>
    <property type="molecule type" value="Genomic_DNA"/>
</dbReference>
<evidence type="ECO:0000256" key="1">
    <source>
        <dbReference type="ARBA" id="ARBA00004141"/>
    </source>
</evidence>
<keyword evidence="2 6" id="KW-0812">Transmembrane</keyword>
<evidence type="ECO:0000313" key="8">
    <source>
        <dbReference type="EMBL" id="QCX48248.1"/>
    </source>
</evidence>
<proteinExistence type="predicted"/>
<dbReference type="SUPFAM" id="SSF161111">
    <property type="entry name" value="Cation efflux protein transmembrane domain-like"/>
    <property type="match status" value="1"/>
</dbReference>
<dbReference type="Proteomes" id="UP000310553">
    <property type="component" value="Chromosome"/>
</dbReference>
<feature type="transmembrane region" description="Helical" evidence="6">
    <location>
        <begin position="149"/>
        <end position="170"/>
    </location>
</feature>
<feature type="transmembrane region" description="Helical" evidence="6">
    <location>
        <begin position="45"/>
        <end position="64"/>
    </location>
</feature>
<feature type="domain" description="Cation efflux protein transmembrane" evidence="7">
    <location>
        <begin position="20"/>
        <end position="194"/>
    </location>
</feature>
<name>A0AA92EAD4_RALSL</name>
<comment type="subcellular location">
    <subcellularLocation>
        <location evidence="1">Membrane</location>
        <topology evidence="1">Multi-pass membrane protein</topology>
    </subcellularLocation>
</comment>
<evidence type="ECO:0000256" key="4">
    <source>
        <dbReference type="ARBA" id="ARBA00022989"/>
    </source>
</evidence>
<dbReference type="AlphaFoldDB" id="A0AA92EAD4"/>
<dbReference type="PANTHER" id="PTHR11562">
    <property type="entry name" value="CATION EFFLUX PROTEIN/ ZINC TRANSPORTER"/>
    <property type="match status" value="1"/>
</dbReference>
<keyword evidence="3" id="KW-0864">Zinc transport</keyword>
<evidence type="ECO:0000256" key="2">
    <source>
        <dbReference type="ARBA" id="ARBA00022692"/>
    </source>
</evidence>
<evidence type="ECO:0000313" key="9">
    <source>
        <dbReference type="Proteomes" id="UP000310553"/>
    </source>
</evidence>
<reference evidence="8 9" key="1">
    <citation type="submission" date="2019-04" db="EMBL/GenBank/DDBJ databases">
        <title>Complete Genome of UW386 and Higher Quality Genome of UW700.</title>
        <authorList>
            <person name="Jacobs J."/>
            <person name="Perez A."/>
            <person name="Steidl O."/>
            <person name="Allen C."/>
        </authorList>
    </citation>
    <scope>NUCLEOTIDE SEQUENCE [LARGE SCALE GENOMIC DNA]</scope>
    <source>
        <strain evidence="8 9">UW386</strain>
    </source>
</reference>
<gene>
    <name evidence="8" type="ORF">E7Z57_03530</name>
</gene>
<keyword evidence="4 6" id="KW-1133">Transmembrane helix</keyword>
<evidence type="ECO:0000256" key="3">
    <source>
        <dbReference type="ARBA" id="ARBA00022906"/>
    </source>
</evidence>
<dbReference type="Pfam" id="PF01545">
    <property type="entry name" value="Cation_efflux"/>
    <property type="match status" value="1"/>
</dbReference>
<dbReference type="Gene3D" id="1.20.1510.10">
    <property type="entry name" value="Cation efflux protein transmembrane domain"/>
    <property type="match status" value="1"/>
</dbReference>
<evidence type="ECO:0000256" key="5">
    <source>
        <dbReference type="ARBA" id="ARBA00023136"/>
    </source>
</evidence>
<keyword evidence="5 6" id="KW-0472">Membrane</keyword>
<keyword evidence="3" id="KW-0862">Zinc</keyword>
<evidence type="ECO:0000259" key="7">
    <source>
        <dbReference type="Pfam" id="PF01545"/>
    </source>
</evidence>
<accession>A0AA92EAD4</accession>
<dbReference type="GO" id="GO:0005886">
    <property type="term" value="C:plasma membrane"/>
    <property type="evidence" value="ECO:0007669"/>
    <property type="project" value="TreeGrafter"/>
</dbReference>
<feature type="transmembrane region" description="Helical" evidence="6">
    <location>
        <begin position="108"/>
        <end position="128"/>
    </location>
</feature>
<keyword evidence="3" id="KW-0406">Ion transport</keyword>
<sequence>MACECSQASAQTEAERATLRIALALNATMFVVGMAAGLWAQSSGLMADALDMLADASAYALALLAVRRGTAFKRNAARWSGSLLLVLGGGIVLDVVRRGLLGSEPLGLAMMAFSAISLVVNVTVLRMLDPFRHGEVHLRATWIFTRMDVLANLGVFASGLLVWLTGWRAADLVVGLVIGLYVAKEAIEILKEARQQACTTKTTTLR</sequence>
<evidence type="ECO:0000256" key="6">
    <source>
        <dbReference type="SAM" id="Phobius"/>
    </source>
</evidence>
<dbReference type="PANTHER" id="PTHR11562:SF17">
    <property type="entry name" value="RE54080P-RELATED"/>
    <property type="match status" value="1"/>
</dbReference>
<organism evidence="8 9">
    <name type="scientific">Ralstonia solanacearum</name>
    <name type="common">Pseudomonas solanacearum</name>
    <dbReference type="NCBI Taxonomy" id="305"/>
    <lineage>
        <taxon>Bacteria</taxon>
        <taxon>Pseudomonadati</taxon>
        <taxon>Pseudomonadota</taxon>
        <taxon>Betaproteobacteria</taxon>
        <taxon>Burkholderiales</taxon>
        <taxon>Burkholderiaceae</taxon>
        <taxon>Ralstonia</taxon>
        <taxon>Ralstonia solanacearum species complex</taxon>
    </lineage>
</organism>
<dbReference type="GO" id="GO:0005385">
    <property type="term" value="F:zinc ion transmembrane transporter activity"/>
    <property type="evidence" value="ECO:0007669"/>
    <property type="project" value="TreeGrafter"/>
</dbReference>
<protein>
    <submittedName>
        <fullName evidence="8">Cation transporter</fullName>
    </submittedName>
</protein>
<dbReference type="InterPro" id="IPR002524">
    <property type="entry name" value="Cation_efflux"/>
</dbReference>
<dbReference type="InterPro" id="IPR058533">
    <property type="entry name" value="Cation_efflux_TM"/>
</dbReference>
<dbReference type="InterPro" id="IPR027469">
    <property type="entry name" value="Cation_efflux_TMD_sf"/>
</dbReference>
<dbReference type="InterPro" id="IPR050681">
    <property type="entry name" value="CDF/SLC30A"/>
</dbReference>